<proteinExistence type="predicted"/>
<organism evidence="1 2">
    <name type="scientific">Brucella rhizosphaerae</name>
    <dbReference type="NCBI Taxonomy" id="571254"/>
    <lineage>
        <taxon>Bacteria</taxon>
        <taxon>Pseudomonadati</taxon>
        <taxon>Pseudomonadota</taxon>
        <taxon>Alphaproteobacteria</taxon>
        <taxon>Hyphomicrobiales</taxon>
        <taxon>Brucellaceae</taxon>
        <taxon>Brucella/Ochrobactrum group</taxon>
        <taxon>Brucella</taxon>
    </lineage>
</organism>
<dbReference type="Proteomes" id="UP000216345">
    <property type="component" value="Unassembled WGS sequence"/>
</dbReference>
<keyword evidence="2" id="KW-1185">Reference proteome</keyword>
<accession>A0A256FQA4</accession>
<gene>
    <name evidence="1" type="ORF">CEV32_4244</name>
</gene>
<evidence type="ECO:0000313" key="1">
    <source>
        <dbReference type="EMBL" id="OYR16611.1"/>
    </source>
</evidence>
<evidence type="ECO:0000313" key="2">
    <source>
        <dbReference type="Proteomes" id="UP000216345"/>
    </source>
</evidence>
<dbReference type="AlphaFoldDB" id="A0A256FQA4"/>
<comment type="caution">
    <text evidence="1">The sequence shown here is derived from an EMBL/GenBank/DDBJ whole genome shotgun (WGS) entry which is preliminary data.</text>
</comment>
<protein>
    <submittedName>
        <fullName evidence="1">Uncharacterized protein</fullName>
    </submittedName>
</protein>
<name>A0A256FQA4_9HYPH</name>
<sequence>MKQSVSIYKHLPQFKFRKSGLFIAGAAQCEARGAATHDANFEYNN</sequence>
<dbReference type="EMBL" id="NNRK01000022">
    <property type="protein sequence ID" value="OYR16611.1"/>
    <property type="molecule type" value="Genomic_DNA"/>
</dbReference>
<reference evidence="1 2" key="1">
    <citation type="submission" date="2017-07" db="EMBL/GenBank/DDBJ databases">
        <title>Phylogenetic study on the rhizospheric bacterium Ochrobactrum sp. A44.</title>
        <authorList>
            <person name="Krzyzanowska D.M."/>
            <person name="Ossowicki A."/>
            <person name="Rajewska M."/>
            <person name="Maciag T."/>
            <person name="Kaczynski Z."/>
            <person name="Czerwicka M."/>
            <person name="Jafra S."/>
        </authorList>
    </citation>
    <scope>NUCLEOTIDE SEQUENCE [LARGE SCALE GENOMIC DNA]</scope>
    <source>
        <strain evidence="1 2">PR17</strain>
    </source>
</reference>